<feature type="domain" description="3-keto-alpha-glucoside-1,2-lyase/3-keto-2-hydroxy-glucal hydratase" evidence="2">
    <location>
        <begin position="934"/>
        <end position="1121"/>
    </location>
</feature>
<organism evidence="3 4">
    <name type="scientific">Siphonobacter aquaeclarae</name>
    <dbReference type="NCBI Taxonomy" id="563176"/>
    <lineage>
        <taxon>Bacteria</taxon>
        <taxon>Pseudomonadati</taxon>
        <taxon>Bacteroidota</taxon>
        <taxon>Cytophagia</taxon>
        <taxon>Cytophagales</taxon>
        <taxon>Cytophagaceae</taxon>
        <taxon>Siphonobacter</taxon>
    </lineage>
</organism>
<keyword evidence="1" id="KW-0732">Signal</keyword>
<accession>A0A1G9IWC2</accession>
<feature type="signal peptide" evidence="1">
    <location>
        <begin position="1"/>
        <end position="20"/>
    </location>
</feature>
<dbReference type="EMBL" id="FNGS01000001">
    <property type="protein sequence ID" value="SDL29548.1"/>
    <property type="molecule type" value="Genomic_DNA"/>
</dbReference>
<dbReference type="AlphaFoldDB" id="A0A1G9IWC2"/>
<evidence type="ECO:0000256" key="1">
    <source>
        <dbReference type="SAM" id="SignalP"/>
    </source>
</evidence>
<evidence type="ECO:0000313" key="3">
    <source>
        <dbReference type="EMBL" id="SDL29548.1"/>
    </source>
</evidence>
<dbReference type="Gene3D" id="2.60.120.560">
    <property type="entry name" value="Exo-inulinase, domain 1"/>
    <property type="match status" value="2"/>
</dbReference>
<protein>
    <submittedName>
        <fullName evidence="3">HEAT repeat</fullName>
    </submittedName>
</protein>
<feature type="chain" id="PRO_5011747381" evidence="1">
    <location>
        <begin position="21"/>
        <end position="1123"/>
    </location>
</feature>
<dbReference type="Proteomes" id="UP000198901">
    <property type="component" value="Unassembled WGS sequence"/>
</dbReference>
<dbReference type="InterPro" id="IPR010496">
    <property type="entry name" value="AL/BT2_dom"/>
</dbReference>
<feature type="domain" description="3-keto-alpha-glucoside-1,2-lyase/3-keto-2-hydroxy-glucal hydratase" evidence="2">
    <location>
        <begin position="717"/>
        <end position="916"/>
    </location>
</feature>
<proteinExistence type="predicted"/>
<sequence>MKKVVYSILLAALLAQAGWAQDNRTQQTRIADLLMKAPASNSVQLTSLMAEVATLGEAGLTELASMMTPQGKGDNTQIQYALSGFSYYAAQGNRESDRLLASKAYQKALTKISDPDAKAFLIAQLQMVGKNEAVATLAKFLTDDRLADPAARALVKINTPAAQQALLSALKGATGNRQLSLIEALGDTRAASAVAAITPFASNSDVKVRKVALYALAHIGNAASGPVIQAQAAKAGYTFDEANASSSYLYWIKRAAENGQAAVASKAAKALLAAATKPTQLHTRSGALSLIASIEGDKSLPLLVAAAGDANGQYRGAALKNAQSFKGKGATWVAALKTAAPAAQADIIRMLGNQRDASVLSALTSEVKNSNAGVRLAAIEALGKIGQGSSLTPLLSSLTSGDAETIAAAKTALLSLKGTDVSAPVASALSGASSGAQVALLDILGARKASAHATNVLALTGSSDAAVKSAAIRNLSGVATAAQLPALFSLLKSVSGQEDIKAVQSAIVQASAENPSQRISLILGQLSSAPAEKKPLFYGILAQIGGKEALKTVVGEFQNNKAAVIEALSQWSDASAAPELFRIGQSVAGTELLDPALKGFVRLVAKSNYPDAQKLVLLKNGMELAATTEQKRLILNEVSRTRTLPSLMFAGKFLDDAAVAPYAANAVTSIAMSNKEWNGEEVKALLTKSLGSISGTDSEYLKTAVRKHIAELPQGAGYVSLFNGKDLTGWKGLVANPIKRAQMDATTLAAEQKKADDIMRTGWKVENGVLLFTAHGDNICTEKKYGDFEMYVDWKIFNDGKKNGDAGIYLRGTPQVQMWDTSRRDVGAQVGSGGLYNNQKNESKPSKVADNPLGEWNNFRIVMRGDRVTVYLNGELVVNNVPLENYWDRKLPLFTEEQIELQAHGSPVAYRDIFIKELPKPKAFELSADEKKEGFEVLFDGTNLDKWTGNLKDYVVEDGNLVIYPTDHGHGNLYTKEEFPDFHYRFEFQLTPGANNGLGIRTPLEGDAAYVGMELQILDNDAEIYKNLQPYQYHGSVYGIIPAKRGYLKPLGEWNYEEVIVKGSKVKVILNGTTIVDGDLEEATKNGPADHKSHPGVKNKTGHLAFLGHGSVVKFRNIRVKRL</sequence>
<dbReference type="STRING" id="563176.SAMN04488090_0652"/>
<gene>
    <name evidence="3" type="ORF">SAMN04488090_0652</name>
</gene>
<dbReference type="GO" id="GO:0016787">
    <property type="term" value="F:hydrolase activity"/>
    <property type="evidence" value="ECO:0007669"/>
    <property type="project" value="InterPro"/>
</dbReference>
<dbReference type="Gene3D" id="1.25.10.10">
    <property type="entry name" value="Leucine-rich Repeat Variant"/>
    <property type="match status" value="2"/>
</dbReference>
<dbReference type="SUPFAM" id="SSF48371">
    <property type="entry name" value="ARM repeat"/>
    <property type="match status" value="2"/>
</dbReference>
<dbReference type="Pfam" id="PF13646">
    <property type="entry name" value="HEAT_2"/>
    <property type="match status" value="1"/>
</dbReference>
<dbReference type="InterPro" id="IPR004155">
    <property type="entry name" value="PBS_lyase_HEAT"/>
</dbReference>
<dbReference type="RefSeq" id="WP_093197614.1">
    <property type="nucleotide sequence ID" value="NZ_FNGS01000001.1"/>
</dbReference>
<dbReference type="OrthoDB" id="9806233at2"/>
<keyword evidence="4" id="KW-1185">Reference proteome</keyword>
<dbReference type="Pfam" id="PF06439">
    <property type="entry name" value="3keto-disac_hyd"/>
    <property type="match status" value="2"/>
</dbReference>
<evidence type="ECO:0000259" key="2">
    <source>
        <dbReference type="Pfam" id="PF06439"/>
    </source>
</evidence>
<dbReference type="SMART" id="SM00567">
    <property type="entry name" value="EZ_HEAT"/>
    <property type="match status" value="4"/>
</dbReference>
<dbReference type="InterPro" id="IPR011989">
    <property type="entry name" value="ARM-like"/>
</dbReference>
<reference evidence="3 4" key="1">
    <citation type="submission" date="2016-10" db="EMBL/GenBank/DDBJ databases">
        <authorList>
            <person name="de Groot N.N."/>
        </authorList>
    </citation>
    <scope>NUCLEOTIDE SEQUENCE [LARGE SCALE GENOMIC DNA]</scope>
    <source>
        <strain evidence="3 4">DSM 21668</strain>
    </source>
</reference>
<evidence type="ECO:0000313" key="4">
    <source>
        <dbReference type="Proteomes" id="UP000198901"/>
    </source>
</evidence>
<dbReference type="InterPro" id="IPR016024">
    <property type="entry name" value="ARM-type_fold"/>
</dbReference>
<name>A0A1G9IWC2_9BACT</name>